<dbReference type="OrthoDB" id="9766758at2"/>
<dbReference type="Proteomes" id="UP000183162">
    <property type="component" value="Unassembled WGS sequence"/>
</dbReference>
<dbReference type="PANTHER" id="PTHR43649:SF29">
    <property type="entry name" value="OSMOPROTECTIVE COMPOUNDS-BINDING PROTEIN GGTB"/>
    <property type="match status" value="1"/>
</dbReference>
<evidence type="ECO:0000256" key="2">
    <source>
        <dbReference type="ARBA" id="ARBA00022448"/>
    </source>
</evidence>
<dbReference type="InterPro" id="IPR006059">
    <property type="entry name" value="SBP"/>
</dbReference>
<organism evidence="4 5">
    <name type="scientific">Streptococcus equinus</name>
    <name type="common">Streptococcus bovis</name>
    <dbReference type="NCBI Taxonomy" id="1335"/>
    <lineage>
        <taxon>Bacteria</taxon>
        <taxon>Bacillati</taxon>
        <taxon>Bacillota</taxon>
        <taxon>Bacilli</taxon>
        <taxon>Lactobacillales</taxon>
        <taxon>Streptococcaceae</taxon>
        <taxon>Streptococcus</taxon>
    </lineage>
</organism>
<dbReference type="PANTHER" id="PTHR43649">
    <property type="entry name" value="ARABINOSE-BINDING PROTEIN-RELATED"/>
    <property type="match status" value="1"/>
</dbReference>
<keyword evidence="3" id="KW-0732">Signal</keyword>
<feature type="chain" id="PRO_5039069862" evidence="3">
    <location>
        <begin position="17"/>
        <end position="415"/>
    </location>
</feature>
<name>A0A1G9M7X0_STREI</name>
<proteinExistence type="inferred from homology"/>
<dbReference type="RefSeq" id="WP_074567021.1">
    <property type="nucleotide sequence ID" value="NZ_FNGX01000004.1"/>
</dbReference>
<evidence type="ECO:0000313" key="4">
    <source>
        <dbReference type="EMBL" id="SDL70336.1"/>
    </source>
</evidence>
<feature type="signal peptide" evidence="3">
    <location>
        <begin position="1"/>
        <end position="16"/>
    </location>
</feature>
<accession>A0A1G9M7X0</accession>
<evidence type="ECO:0000313" key="5">
    <source>
        <dbReference type="Proteomes" id="UP000183162"/>
    </source>
</evidence>
<protein>
    <submittedName>
        <fullName evidence="4">Carbohydrate ABC transporter substrate-binding protein, CUT1 family</fullName>
    </submittedName>
</protein>
<dbReference type="AlphaFoldDB" id="A0A1G9M7X0"/>
<dbReference type="Gene3D" id="3.40.190.10">
    <property type="entry name" value="Periplasmic binding protein-like II"/>
    <property type="match status" value="1"/>
</dbReference>
<keyword evidence="2" id="KW-0813">Transport</keyword>
<evidence type="ECO:0000256" key="1">
    <source>
        <dbReference type="ARBA" id="ARBA00008520"/>
    </source>
</evidence>
<dbReference type="InterPro" id="IPR050490">
    <property type="entry name" value="Bact_solute-bd_prot1"/>
</dbReference>
<dbReference type="PROSITE" id="PS51257">
    <property type="entry name" value="PROKAR_LIPOPROTEIN"/>
    <property type="match status" value="1"/>
</dbReference>
<reference evidence="4 5" key="1">
    <citation type="submission" date="2016-10" db="EMBL/GenBank/DDBJ databases">
        <authorList>
            <person name="de Groot N.N."/>
        </authorList>
    </citation>
    <scope>NUCLEOTIDE SEQUENCE [LARGE SCALE GENOMIC DNA]</scope>
    <source>
        <strain evidence="4 5">Sb09</strain>
    </source>
</reference>
<dbReference type="SUPFAM" id="SSF53850">
    <property type="entry name" value="Periplasmic binding protein-like II"/>
    <property type="match status" value="1"/>
</dbReference>
<evidence type="ECO:0000256" key="3">
    <source>
        <dbReference type="SAM" id="SignalP"/>
    </source>
</evidence>
<dbReference type="Pfam" id="PF13416">
    <property type="entry name" value="SBP_bac_8"/>
    <property type="match status" value="1"/>
</dbReference>
<comment type="similarity">
    <text evidence="1">Belongs to the bacterial solute-binding protein 1 family.</text>
</comment>
<gene>
    <name evidence="4" type="ORF">SAMN05216400_1407</name>
</gene>
<sequence>MKVFKKIAMVAATTLAATLLVGCGQKTNPKEITFWNPLTGDDGAYMNNIVKEYNKTKPEYPVKAVVTSDMYTKIYTAMNSKKGIPDLTLIHADRVPAFADSGMLKPMTGILKQQKNIKSENYLPQAWNAGQIDGKQYTVPLDIHANAMYYNKDLLKKYGCENFLDDNVVTFDEMMSLAGKMKKGDYVLNNSLISWVILGEIANQDGTIEKDGKPNLDTPEMRKTFESLKNLASAGLMTPNGEDGYLMFQSGNVLFSTDGTWTSTAHDAVKGLNYGVTNVYSFSPDKFTNRASSHMFALLKSSERTKGKEKGIGKFLEYVRKNSIEWAKAGQIVASKDVVESDDFKNYKQSFFTSSPEEINSLHIYDYKYYSYVDEAVNTYAMDIIYGKKDIDKGLKAIQKFAEDKIAENEKNPQE</sequence>
<dbReference type="EMBL" id="FNGX01000004">
    <property type="protein sequence ID" value="SDL70336.1"/>
    <property type="molecule type" value="Genomic_DNA"/>
</dbReference>